<protein>
    <submittedName>
        <fullName evidence="5">Dipeptidase E</fullName>
        <ecNumber evidence="5">3.4.13.21</ecNumber>
    </submittedName>
</protein>
<evidence type="ECO:0000256" key="1">
    <source>
        <dbReference type="ARBA" id="ARBA00006534"/>
    </source>
</evidence>
<dbReference type="CDD" id="cd03146">
    <property type="entry name" value="GAT1_Peptidase_E"/>
    <property type="match status" value="1"/>
</dbReference>
<evidence type="ECO:0000256" key="2">
    <source>
        <dbReference type="ARBA" id="ARBA00022670"/>
    </source>
</evidence>
<keyword evidence="6" id="KW-1185">Reference proteome</keyword>
<dbReference type="EMBL" id="JANUCT010000014">
    <property type="protein sequence ID" value="MCS3903978.1"/>
    <property type="molecule type" value="Genomic_DNA"/>
</dbReference>
<gene>
    <name evidence="5" type="ORF">J2T55_002010</name>
</gene>
<evidence type="ECO:0000256" key="3">
    <source>
        <dbReference type="ARBA" id="ARBA00022801"/>
    </source>
</evidence>
<evidence type="ECO:0000313" key="5">
    <source>
        <dbReference type="EMBL" id="MCS3903978.1"/>
    </source>
</evidence>
<evidence type="ECO:0000313" key="6">
    <source>
        <dbReference type="Proteomes" id="UP001204445"/>
    </source>
</evidence>
<dbReference type="Gene3D" id="3.40.50.880">
    <property type="match status" value="1"/>
</dbReference>
<proteinExistence type="inferred from homology"/>
<dbReference type="Proteomes" id="UP001204445">
    <property type="component" value="Unassembled WGS sequence"/>
</dbReference>
<dbReference type="PANTHER" id="PTHR20842">
    <property type="entry name" value="PROTEASE S51 ALPHA-ASPARTYL DIPEPTIDASE"/>
    <property type="match status" value="1"/>
</dbReference>
<evidence type="ECO:0000256" key="4">
    <source>
        <dbReference type="ARBA" id="ARBA00022825"/>
    </source>
</evidence>
<dbReference type="GO" id="GO:0006508">
    <property type="term" value="P:proteolysis"/>
    <property type="evidence" value="ECO:0007669"/>
    <property type="project" value="UniProtKB-KW"/>
</dbReference>
<keyword evidence="5" id="KW-0224">Dipeptidase</keyword>
<dbReference type="GO" id="GO:0016805">
    <property type="term" value="F:dipeptidase activity"/>
    <property type="evidence" value="ECO:0007669"/>
    <property type="project" value="UniProtKB-KW"/>
</dbReference>
<dbReference type="Pfam" id="PF03575">
    <property type="entry name" value="Peptidase_S51"/>
    <property type="match status" value="1"/>
</dbReference>
<dbReference type="InterPro" id="IPR005320">
    <property type="entry name" value="Peptidase_S51"/>
</dbReference>
<sequence>MNRRIISIGGGRLRASGRQRAQTTAIDEAVVRATGKRRPRALFIPTASLDDSDYCEAFRRQYGDELGCRIDMLLLYQDRPARKRIREKILDADIIYVGGGNTLRMMKLWRSLGVDRYLDQARRRGAIQAGLSAGAICWFRYGNSDSRFYSNPDEAALIRVQGLHFVNALCCPHYDAEANRAPALKMMMRRTPGVAVALDNCAAIEIDNDRYRALTSKRGAHAYRICWSAGHYYKEKLSRDWQPLTTFLDKRQRL</sequence>
<dbReference type="RefSeq" id="WP_259055984.1">
    <property type="nucleotide sequence ID" value="NZ_JANUCT010000014.1"/>
</dbReference>
<accession>A0AAE3HMD4</accession>
<comment type="similarity">
    <text evidence="1">Belongs to the peptidase S51 family.</text>
</comment>
<dbReference type="GO" id="GO:0008236">
    <property type="term" value="F:serine-type peptidase activity"/>
    <property type="evidence" value="ECO:0007669"/>
    <property type="project" value="UniProtKB-KW"/>
</dbReference>
<dbReference type="InterPro" id="IPR029062">
    <property type="entry name" value="Class_I_gatase-like"/>
</dbReference>
<keyword evidence="2" id="KW-0645">Protease</keyword>
<keyword evidence="4" id="KW-0720">Serine protease</keyword>
<comment type="caution">
    <text evidence="5">The sequence shown here is derived from an EMBL/GenBank/DDBJ whole genome shotgun (WGS) entry which is preliminary data.</text>
</comment>
<organism evidence="5 6">
    <name type="scientific">Methylohalomonas lacus</name>
    <dbReference type="NCBI Taxonomy" id="398773"/>
    <lineage>
        <taxon>Bacteria</taxon>
        <taxon>Pseudomonadati</taxon>
        <taxon>Pseudomonadota</taxon>
        <taxon>Gammaproteobacteria</taxon>
        <taxon>Methylohalomonadales</taxon>
        <taxon>Methylohalomonadaceae</taxon>
        <taxon>Methylohalomonas</taxon>
    </lineage>
</organism>
<dbReference type="SUPFAM" id="SSF52317">
    <property type="entry name" value="Class I glutamine amidotransferase-like"/>
    <property type="match status" value="1"/>
</dbReference>
<name>A0AAE3HMD4_9GAMM</name>
<reference evidence="5" key="1">
    <citation type="submission" date="2022-08" db="EMBL/GenBank/DDBJ databases">
        <title>Genomic Encyclopedia of Type Strains, Phase III (KMG-III): the genomes of soil and plant-associated and newly described type strains.</title>
        <authorList>
            <person name="Whitman W."/>
        </authorList>
    </citation>
    <scope>NUCLEOTIDE SEQUENCE</scope>
    <source>
        <strain evidence="5">HMT 1</strain>
    </source>
</reference>
<dbReference type="PANTHER" id="PTHR20842:SF0">
    <property type="entry name" value="ALPHA-ASPARTYL DIPEPTIDASE"/>
    <property type="match status" value="1"/>
</dbReference>
<dbReference type="EC" id="3.4.13.21" evidence="5"/>
<keyword evidence="3 5" id="KW-0378">Hydrolase</keyword>
<dbReference type="AlphaFoldDB" id="A0AAE3HMD4"/>